<dbReference type="UniPathway" id="UPA00545">
    <property type="reaction ID" value="UER00823"/>
</dbReference>
<evidence type="ECO:0000256" key="3">
    <source>
        <dbReference type="ARBA" id="ARBA00007786"/>
    </source>
</evidence>
<dbReference type="PROSITE" id="PS00800">
    <property type="entry name" value="PECTINESTERASE_1"/>
    <property type="match status" value="1"/>
</dbReference>
<comment type="caution">
    <text evidence="10">The sequence shown here is derived from an EMBL/GenBank/DDBJ whole genome shotgun (WGS) entry which is preliminary data.</text>
</comment>
<keyword evidence="5 7" id="KW-0063">Aspartyl esterase</keyword>
<comment type="catalytic activity">
    <reaction evidence="7">
        <text>[(1-&gt;4)-alpha-D-galacturonosyl methyl ester](n) + n H2O = [(1-&gt;4)-alpha-D-galacturonosyl](n) + n methanol + n H(+)</text>
        <dbReference type="Rhea" id="RHEA:22380"/>
        <dbReference type="Rhea" id="RHEA-COMP:14570"/>
        <dbReference type="Rhea" id="RHEA-COMP:14573"/>
        <dbReference type="ChEBI" id="CHEBI:15377"/>
        <dbReference type="ChEBI" id="CHEBI:15378"/>
        <dbReference type="ChEBI" id="CHEBI:17790"/>
        <dbReference type="ChEBI" id="CHEBI:140522"/>
        <dbReference type="ChEBI" id="CHEBI:140523"/>
        <dbReference type="EC" id="3.1.1.11"/>
    </reaction>
</comment>
<dbReference type="Gene3D" id="2.160.20.10">
    <property type="entry name" value="Single-stranded right-handed beta-helix, Pectin lyase-like"/>
    <property type="match status" value="1"/>
</dbReference>
<dbReference type="AlphaFoldDB" id="A0A843XTJ1"/>
<keyword evidence="7" id="KW-0961">Cell wall biogenesis/degradation</keyword>
<evidence type="ECO:0000259" key="9">
    <source>
        <dbReference type="SMART" id="SM00856"/>
    </source>
</evidence>
<keyword evidence="4 7" id="KW-0378">Hydrolase</keyword>
<comment type="similarity">
    <text evidence="2">In the N-terminal section; belongs to the PMEI family.</text>
</comment>
<dbReference type="InterPro" id="IPR033131">
    <property type="entry name" value="Pectinesterase_Asp_AS"/>
</dbReference>
<dbReference type="Pfam" id="PF04043">
    <property type="entry name" value="PMEI"/>
    <property type="match status" value="1"/>
</dbReference>
<protein>
    <recommendedName>
        <fullName evidence="7">Pectinesterase</fullName>
        <ecNumber evidence="7">3.1.1.11</ecNumber>
    </recommendedName>
</protein>
<gene>
    <name evidence="10" type="ORF">Taro_055641</name>
</gene>
<dbReference type="InterPro" id="IPR006501">
    <property type="entry name" value="Pectinesterase_inhib_dom"/>
</dbReference>
<comment type="subcellular location">
    <subcellularLocation>
        <location evidence="7">Secreted</location>
        <location evidence="7">Cell wall</location>
    </subcellularLocation>
</comment>
<name>A0A843XTJ1_COLES</name>
<dbReference type="FunFam" id="2.160.20.10:FF:000001">
    <property type="entry name" value="Pectinesterase"/>
    <property type="match status" value="1"/>
</dbReference>
<accession>A0A843XTJ1</accession>
<dbReference type="EMBL" id="NMUH01013348">
    <property type="protein sequence ID" value="MQM22586.1"/>
    <property type="molecule type" value="Genomic_DNA"/>
</dbReference>
<dbReference type="Pfam" id="PF01095">
    <property type="entry name" value="Pectinesterase"/>
    <property type="match status" value="1"/>
</dbReference>
<dbReference type="OrthoDB" id="2019149at2759"/>
<comment type="pathway">
    <text evidence="1 7">Glycan metabolism; pectin degradation; 2-dehydro-3-deoxy-D-gluconate from pectin: step 1/5.</text>
</comment>
<organism evidence="10 11">
    <name type="scientific">Colocasia esculenta</name>
    <name type="common">Wild taro</name>
    <name type="synonym">Arum esculentum</name>
    <dbReference type="NCBI Taxonomy" id="4460"/>
    <lineage>
        <taxon>Eukaryota</taxon>
        <taxon>Viridiplantae</taxon>
        <taxon>Streptophyta</taxon>
        <taxon>Embryophyta</taxon>
        <taxon>Tracheophyta</taxon>
        <taxon>Spermatophyta</taxon>
        <taxon>Magnoliopsida</taxon>
        <taxon>Liliopsida</taxon>
        <taxon>Araceae</taxon>
        <taxon>Aroideae</taxon>
        <taxon>Colocasieae</taxon>
        <taxon>Colocasia</taxon>
    </lineage>
</organism>
<reference evidence="10" key="1">
    <citation type="submission" date="2017-07" db="EMBL/GenBank/DDBJ databases">
        <title>Taro Niue Genome Assembly and Annotation.</title>
        <authorList>
            <person name="Atibalentja N."/>
            <person name="Keating K."/>
            <person name="Fields C.J."/>
        </authorList>
    </citation>
    <scope>NUCLEOTIDE SEQUENCE</scope>
    <source>
        <strain evidence="10">Niue_2</strain>
        <tissue evidence="10">Leaf</tissue>
    </source>
</reference>
<evidence type="ECO:0000313" key="11">
    <source>
        <dbReference type="Proteomes" id="UP000652761"/>
    </source>
</evidence>
<dbReference type="SMART" id="SM00856">
    <property type="entry name" value="PMEI"/>
    <property type="match status" value="1"/>
</dbReference>
<dbReference type="NCBIfam" id="TIGR01614">
    <property type="entry name" value="PME_inhib"/>
    <property type="match status" value="1"/>
</dbReference>
<comment type="function">
    <text evidence="7">Acts in the modification of cell walls via demethylesterification of cell wall pectin.</text>
</comment>
<dbReference type="GO" id="GO:0045490">
    <property type="term" value="P:pectin catabolic process"/>
    <property type="evidence" value="ECO:0007669"/>
    <property type="project" value="UniProtKB-UniRule"/>
</dbReference>
<dbReference type="SUPFAM" id="SSF101148">
    <property type="entry name" value="Plant invertase/pectin methylesterase inhibitor"/>
    <property type="match status" value="1"/>
</dbReference>
<dbReference type="GO" id="GO:0042545">
    <property type="term" value="P:cell wall modification"/>
    <property type="evidence" value="ECO:0007669"/>
    <property type="project" value="UniProtKB-UniRule"/>
</dbReference>
<dbReference type="InterPro" id="IPR011050">
    <property type="entry name" value="Pectin_lyase_fold/virulence"/>
</dbReference>
<evidence type="ECO:0000256" key="5">
    <source>
        <dbReference type="ARBA" id="ARBA00023085"/>
    </source>
</evidence>
<proteinExistence type="inferred from homology"/>
<dbReference type="InterPro" id="IPR018040">
    <property type="entry name" value="Pectinesterase_Tyr_AS"/>
</dbReference>
<sequence length="558" mass="59369">MASPHDPLLLVSSPSTKDKPHGKACKLILLSSTLAAVLCLAALGAVQVTTDQKQSHPADLCAFSPNLSSCQTVVSDVLAAGNSQLGPHSTADLVQVLIRRSLRQLDAAAVAAGGIQGRLNGSGRKQAALADCVQLMDVSRDRLVGADAAVGSSSLADAHSWLSAVLTNYVTCLDGLDGDAREDLAESHVKPLMELASASLAVLVTMKPNSGDDQLTKLVFTFPSWVSTRDRKLLAVDPQAAKAVQANVVVAQDGSGKYKTLQAAVDAAPDKSASRYVIYVKKGVYKETVRLSKQKTNIMIVGDGQDATIITGSLNFIDGTTTFESATLAAAGDGFILQDIRIQNTAGPQKHQAVALRVSADKAVINRCKIEAYQDTLYTHTLRQFYRDSTISGTVDFIFGDAGVVFQNCDLVARKPMSNQQNLVTAQGRTDPNQNTGTSIQNCRVVPSADLAPLKGTIPSYLGRPWKEYSRTVFLQSDIDGHIAKEGWKEWEGSFALRTLYYGEYANRGAGAGTAARVKWPGYHVITDAKVAQAFTVGQLIQGGAWLKGTGVAYTEGL</sequence>
<dbReference type="CDD" id="cd15799">
    <property type="entry name" value="PMEI-like_4"/>
    <property type="match status" value="1"/>
</dbReference>
<keyword evidence="7" id="KW-0964">Secreted</keyword>
<dbReference type="InterPro" id="IPR035513">
    <property type="entry name" value="Invertase/methylesterase_inhib"/>
</dbReference>
<evidence type="ECO:0000256" key="8">
    <source>
        <dbReference type="SAM" id="MobiDB-lite"/>
    </source>
</evidence>
<keyword evidence="7" id="KW-0134">Cell wall</keyword>
<dbReference type="Proteomes" id="UP000652761">
    <property type="component" value="Unassembled WGS sequence"/>
</dbReference>
<dbReference type="PROSITE" id="PS00503">
    <property type="entry name" value="PECTINESTERASE_2"/>
    <property type="match status" value="1"/>
</dbReference>
<dbReference type="EC" id="3.1.1.11" evidence="7"/>
<dbReference type="InterPro" id="IPR000070">
    <property type="entry name" value="Pectinesterase_cat"/>
</dbReference>
<feature type="region of interest" description="Disordered" evidence="8">
    <location>
        <begin position="1"/>
        <end position="21"/>
    </location>
</feature>
<keyword evidence="11" id="KW-1185">Reference proteome</keyword>
<dbReference type="SUPFAM" id="SSF51126">
    <property type="entry name" value="Pectin lyase-like"/>
    <property type="match status" value="1"/>
</dbReference>
<dbReference type="Gene3D" id="1.20.140.40">
    <property type="entry name" value="Invertase/pectin methylesterase inhibitor family protein"/>
    <property type="match status" value="1"/>
</dbReference>
<feature type="active site" evidence="6">
    <location>
        <position position="396"/>
    </location>
</feature>
<feature type="domain" description="Pectinesterase inhibitor" evidence="9">
    <location>
        <begin position="52"/>
        <end position="202"/>
    </location>
</feature>
<evidence type="ECO:0000256" key="7">
    <source>
        <dbReference type="RuleBase" id="RU000589"/>
    </source>
</evidence>
<evidence type="ECO:0000256" key="6">
    <source>
        <dbReference type="PROSITE-ProRule" id="PRU10040"/>
    </source>
</evidence>
<dbReference type="InterPro" id="IPR012334">
    <property type="entry name" value="Pectin_lyas_fold"/>
</dbReference>
<dbReference type="PANTHER" id="PTHR31707">
    <property type="entry name" value="PECTINESTERASE"/>
    <property type="match status" value="1"/>
</dbReference>
<evidence type="ECO:0000256" key="4">
    <source>
        <dbReference type="ARBA" id="ARBA00022801"/>
    </source>
</evidence>
<dbReference type="GO" id="GO:0030599">
    <property type="term" value="F:pectinesterase activity"/>
    <property type="evidence" value="ECO:0007669"/>
    <property type="project" value="UniProtKB-UniRule"/>
</dbReference>
<dbReference type="GO" id="GO:0004857">
    <property type="term" value="F:enzyme inhibitor activity"/>
    <property type="evidence" value="ECO:0007669"/>
    <property type="project" value="InterPro"/>
</dbReference>
<evidence type="ECO:0000256" key="2">
    <source>
        <dbReference type="ARBA" id="ARBA00006027"/>
    </source>
</evidence>
<evidence type="ECO:0000313" key="10">
    <source>
        <dbReference type="EMBL" id="MQM22586.1"/>
    </source>
</evidence>
<comment type="similarity">
    <text evidence="3">In the C-terminal section; belongs to the pectinesterase family.</text>
</comment>
<evidence type="ECO:0000256" key="1">
    <source>
        <dbReference type="ARBA" id="ARBA00005184"/>
    </source>
</evidence>